<dbReference type="PaxDb" id="4081-Solyc11g039710.1.1"/>
<keyword evidence="1" id="KW-0812">Transmembrane</keyword>
<dbReference type="AlphaFoldDB" id="A0A3Q7IVI0"/>
<keyword evidence="1" id="KW-0472">Membrane</keyword>
<protein>
    <submittedName>
        <fullName evidence="2">Uncharacterized protein</fullName>
    </submittedName>
</protein>
<name>A0A3Q7IVI0_SOLLC</name>
<proteinExistence type="predicted"/>
<dbReference type="Gramene" id="Solyc11g039710.1.1">
    <property type="protein sequence ID" value="Solyc11g039710.1.1.1"/>
    <property type="gene ID" value="Solyc11g039710.1"/>
</dbReference>
<evidence type="ECO:0000256" key="1">
    <source>
        <dbReference type="SAM" id="Phobius"/>
    </source>
</evidence>
<feature type="transmembrane region" description="Helical" evidence="1">
    <location>
        <begin position="54"/>
        <end position="72"/>
    </location>
</feature>
<evidence type="ECO:0000313" key="3">
    <source>
        <dbReference type="Proteomes" id="UP000004994"/>
    </source>
</evidence>
<reference evidence="2" key="1">
    <citation type="journal article" date="2012" name="Nature">
        <title>The tomato genome sequence provides insights into fleshy fruit evolution.</title>
        <authorList>
            <consortium name="Tomato Genome Consortium"/>
        </authorList>
    </citation>
    <scope>NUCLEOTIDE SEQUENCE [LARGE SCALE GENOMIC DNA]</scope>
    <source>
        <strain evidence="2">cv. Heinz 1706</strain>
    </source>
</reference>
<sequence>MVNLINKSTAFCKILLFLVGTIYQDTQAGENLILKIFSTFLLTGLSLRFTPNMFLSWVVVLVGSHISIYVGATRASQPAYPTVHVH</sequence>
<accession>A0A3Q7IVI0</accession>
<keyword evidence="1" id="KW-1133">Transmembrane helix</keyword>
<keyword evidence="3" id="KW-1185">Reference proteome</keyword>
<reference evidence="2" key="2">
    <citation type="submission" date="2019-01" db="UniProtKB">
        <authorList>
            <consortium name="EnsemblPlants"/>
        </authorList>
    </citation>
    <scope>IDENTIFICATION</scope>
    <source>
        <strain evidence="2">cv. Heinz 1706</strain>
    </source>
</reference>
<dbReference type="InParanoid" id="A0A3Q7IVI0"/>
<dbReference type="EnsemblPlants" id="Solyc11g039710.1.1">
    <property type="protein sequence ID" value="Solyc11g039710.1.1.1"/>
    <property type="gene ID" value="Solyc11g039710.1"/>
</dbReference>
<evidence type="ECO:0000313" key="2">
    <source>
        <dbReference type="EnsemblPlants" id="Solyc11g039710.1.1.1"/>
    </source>
</evidence>
<dbReference type="Proteomes" id="UP000004994">
    <property type="component" value="Chromosome 11"/>
</dbReference>
<organism evidence="2">
    <name type="scientific">Solanum lycopersicum</name>
    <name type="common">Tomato</name>
    <name type="synonym">Lycopersicon esculentum</name>
    <dbReference type="NCBI Taxonomy" id="4081"/>
    <lineage>
        <taxon>Eukaryota</taxon>
        <taxon>Viridiplantae</taxon>
        <taxon>Streptophyta</taxon>
        <taxon>Embryophyta</taxon>
        <taxon>Tracheophyta</taxon>
        <taxon>Spermatophyta</taxon>
        <taxon>Magnoliopsida</taxon>
        <taxon>eudicotyledons</taxon>
        <taxon>Gunneridae</taxon>
        <taxon>Pentapetalae</taxon>
        <taxon>asterids</taxon>
        <taxon>lamiids</taxon>
        <taxon>Solanales</taxon>
        <taxon>Solanaceae</taxon>
        <taxon>Solanoideae</taxon>
        <taxon>Solaneae</taxon>
        <taxon>Solanum</taxon>
        <taxon>Solanum subgen. Lycopersicon</taxon>
    </lineage>
</organism>